<keyword evidence="3" id="KW-1185">Reference proteome</keyword>
<reference evidence="2 3" key="1">
    <citation type="submission" date="2018-08" db="EMBL/GenBank/DDBJ databases">
        <title>Genomic Encyclopedia of Archaeal and Bacterial Type Strains, Phase II (KMG-II): from individual species to whole genera.</title>
        <authorList>
            <person name="Goeker M."/>
        </authorList>
    </citation>
    <scope>NUCLEOTIDE SEQUENCE [LARGE SCALE GENOMIC DNA]</scope>
    <source>
        <strain evidence="2 3">DSM 45791</strain>
    </source>
</reference>
<dbReference type="EMBL" id="QUNO01000014">
    <property type="protein sequence ID" value="REH38095.1"/>
    <property type="molecule type" value="Genomic_DNA"/>
</dbReference>
<gene>
    <name evidence="2" type="ORF">BCF44_114120</name>
</gene>
<dbReference type="Proteomes" id="UP000256269">
    <property type="component" value="Unassembled WGS sequence"/>
</dbReference>
<evidence type="ECO:0000259" key="1">
    <source>
        <dbReference type="Pfam" id="PF04486"/>
    </source>
</evidence>
<comment type="caution">
    <text evidence="2">The sequence shown here is derived from an EMBL/GenBank/DDBJ whole genome shotgun (WGS) entry which is preliminary data.</text>
</comment>
<evidence type="ECO:0000313" key="3">
    <source>
        <dbReference type="Proteomes" id="UP000256269"/>
    </source>
</evidence>
<sequence>MSQQWALTWNVKRGTEAEVIRLFERSGRPDHTVRNASGEVVGLLRRTSVFMRQNTVVRVIEFDGEFIDVAKHMGQQQEVRDLERALDQYLEVERDMSTPEKTAAFFASASMRCILSRRHDEELADV</sequence>
<feature type="domain" description="SchA/CurD-like" evidence="1">
    <location>
        <begin position="4"/>
        <end position="114"/>
    </location>
</feature>
<evidence type="ECO:0000313" key="2">
    <source>
        <dbReference type="EMBL" id="REH38095.1"/>
    </source>
</evidence>
<organism evidence="2 3">
    <name type="scientific">Kutzneria buriramensis</name>
    <dbReference type="NCBI Taxonomy" id="1045776"/>
    <lineage>
        <taxon>Bacteria</taxon>
        <taxon>Bacillati</taxon>
        <taxon>Actinomycetota</taxon>
        <taxon>Actinomycetes</taxon>
        <taxon>Pseudonocardiales</taxon>
        <taxon>Pseudonocardiaceae</taxon>
        <taxon>Kutzneria</taxon>
    </lineage>
</organism>
<dbReference type="InterPro" id="IPR007575">
    <property type="entry name" value="SchA_CurD-like"/>
</dbReference>
<accession>A0A3E0H4D1</accession>
<protein>
    <submittedName>
        <fullName evidence="2">SchA/CurD like domain-containing protein</fullName>
    </submittedName>
</protein>
<dbReference type="OrthoDB" id="3553699at2"/>
<dbReference type="Pfam" id="PF04486">
    <property type="entry name" value="SchA_CurD"/>
    <property type="match status" value="1"/>
</dbReference>
<dbReference type="RefSeq" id="WP_116178961.1">
    <property type="nucleotide sequence ID" value="NZ_CP144375.1"/>
</dbReference>
<name>A0A3E0H4D1_9PSEU</name>
<dbReference type="AlphaFoldDB" id="A0A3E0H4D1"/>
<proteinExistence type="predicted"/>